<protein>
    <submittedName>
        <fullName evidence="1">Ran-specific GTPase-activating protein</fullName>
    </submittedName>
</protein>
<comment type="caution">
    <text evidence="1">The sequence shown here is derived from an EMBL/GenBank/DDBJ whole genome shotgun (WGS) entry which is preliminary data.</text>
</comment>
<evidence type="ECO:0000313" key="1">
    <source>
        <dbReference type="EMBL" id="KAK3928050.1"/>
    </source>
</evidence>
<reference evidence="1" key="1">
    <citation type="submission" date="2021-07" db="EMBL/GenBank/DDBJ databases">
        <authorList>
            <person name="Catto M.A."/>
            <person name="Jacobson A."/>
            <person name="Kennedy G."/>
            <person name="Labadie P."/>
            <person name="Hunt B.G."/>
            <person name="Srinivasan R."/>
        </authorList>
    </citation>
    <scope>NUCLEOTIDE SEQUENCE</scope>
    <source>
        <strain evidence="1">PL_HMW_Pooled</strain>
        <tissue evidence="1">Head</tissue>
    </source>
</reference>
<name>A0AAE1HWH2_9NEOP</name>
<accession>A0AAE1HWH2</accession>
<proteinExistence type="predicted"/>
<evidence type="ECO:0000313" key="2">
    <source>
        <dbReference type="Proteomes" id="UP001219518"/>
    </source>
</evidence>
<feature type="non-terminal residue" evidence="1">
    <location>
        <position position="174"/>
    </location>
</feature>
<dbReference type="AlphaFoldDB" id="A0AAE1HWH2"/>
<keyword evidence="2" id="KW-1185">Reference proteome</keyword>
<organism evidence="1 2">
    <name type="scientific">Frankliniella fusca</name>
    <dbReference type="NCBI Taxonomy" id="407009"/>
    <lineage>
        <taxon>Eukaryota</taxon>
        <taxon>Metazoa</taxon>
        <taxon>Ecdysozoa</taxon>
        <taxon>Arthropoda</taxon>
        <taxon>Hexapoda</taxon>
        <taxon>Insecta</taxon>
        <taxon>Pterygota</taxon>
        <taxon>Neoptera</taxon>
        <taxon>Paraneoptera</taxon>
        <taxon>Thysanoptera</taxon>
        <taxon>Terebrantia</taxon>
        <taxon>Thripoidea</taxon>
        <taxon>Thripidae</taxon>
        <taxon>Frankliniella</taxon>
    </lineage>
</organism>
<gene>
    <name evidence="1" type="ORF">KUF71_016333</name>
</gene>
<dbReference type="Proteomes" id="UP001219518">
    <property type="component" value="Unassembled WGS sequence"/>
</dbReference>
<reference evidence="1" key="2">
    <citation type="journal article" date="2023" name="BMC Genomics">
        <title>Pest status, molecular evolution, and epigenetic factors derived from the genome assembly of Frankliniella fusca, a thysanopteran phytovirus vector.</title>
        <authorList>
            <person name="Catto M.A."/>
            <person name="Labadie P.E."/>
            <person name="Jacobson A.L."/>
            <person name="Kennedy G.G."/>
            <person name="Srinivasan R."/>
            <person name="Hunt B.G."/>
        </authorList>
    </citation>
    <scope>NUCLEOTIDE SEQUENCE</scope>
    <source>
        <strain evidence="1">PL_HMW_Pooled</strain>
    </source>
</reference>
<dbReference type="EMBL" id="JAHWGI010001307">
    <property type="protein sequence ID" value="KAK3928050.1"/>
    <property type="molecule type" value="Genomic_DNA"/>
</dbReference>
<sequence>MIPADCQLLNQEHQFTVLIMDNETKATANLGTFNYPPRLKPVMPLPVKVCRTLEVDTDLFKNIKESLSAPQHLEGRVVLYPPLLEALQYHDELKFKGKMLRWYANIPFTFVHLWKRHVIPLSNGPAAVFENYVESFPTIIKHLKSFLHIFLPCYSVRPYDHFTRKEILFRAAYS</sequence>